<dbReference type="Pfam" id="PF11716">
    <property type="entry name" value="MDMPI_N"/>
    <property type="match status" value="1"/>
</dbReference>
<dbReference type="RefSeq" id="WP_157391425.1">
    <property type="nucleotide sequence ID" value="NZ_WRPP01000007.1"/>
</dbReference>
<accession>A0A7K1V6U2</accession>
<reference evidence="2 3" key="1">
    <citation type="submission" date="2019-12" db="EMBL/GenBank/DDBJ databases">
        <title>Nocardia sp. nov. ET3-3 isolated from soil.</title>
        <authorList>
            <person name="Kanchanasin P."/>
            <person name="Tanasupawat S."/>
            <person name="Yuki M."/>
            <person name="Kudo T."/>
        </authorList>
    </citation>
    <scope>NUCLEOTIDE SEQUENCE [LARGE SCALE GENOMIC DNA]</scope>
    <source>
        <strain evidence="2 3">ET3-3</strain>
    </source>
</reference>
<dbReference type="InterPro" id="IPR034660">
    <property type="entry name" value="DinB/YfiT-like"/>
</dbReference>
<keyword evidence="3" id="KW-1185">Reference proteome</keyword>
<organism evidence="2 3">
    <name type="scientific">Nocardia terrae</name>
    <dbReference type="NCBI Taxonomy" id="2675851"/>
    <lineage>
        <taxon>Bacteria</taxon>
        <taxon>Bacillati</taxon>
        <taxon>Actinomycetota</taxon>
        <taxon>Actinomycetes</taxon>
        <taxon>Mycobacteriales</taxon>
        <taxon>Nocardiaceae</taxon>
        <taxon>Nocardia</taxon>
    </lineage>
</organism>
<dbReference type="SUPFAM" id="SSF109854">
    <property type="entry name" value="DinB/YfiT-like putative metalloenzymes"/>
    <property type="match status" value="1"/>
</dbReference>
<dbReference type="InterPro" id="IPR017517">
    <property type="entry name" value="Maleyloyr_isom"/>
</dbReference>
<dbReference type="InterPro" id="IPR024344">
    <property type="entry name" value="MDMPI_metal-binding"/>
</dbReference>
<feature type="domain" description="Mycothiol-dependent maleylpyruvate isomerase metal-binding" evidence="1">
    <location>
        <begin position="23"/>
        <end position="147"/>
    </location>
</feature>
<dbReference type="Gene3D" id="1.20.120.450">
    <property type="entry name" value="dinb family like domain"/>
    <property type="match status" value="1"/>
</dbReference>
<comment type="caution">
    <text evidence="2">The sequence shown here is derived from an EMBL/GenBank/DDBJ whole genome shotgun (WGS) entry which is preliminary data.</text>
</comment>
<evidence type="ECO:0000259" key="1">
    <source>
        <dbReference type="Pfam" id="PF11716"/>
    </source>
</evidence>
<dbReference type="Proteomes" id="UP000466794">
    <property type="component" value="Unassembled WGS sequence"/>
</dbReference>
<sequence length="209" mass="21442">MSTNPQTDITPAAALAPVWRDVLAASHRALTEAVAAVRADQLDNSTPCSEWTVAQVIQHAAGDQLAYAKFLGIGDGPAYNPFEPSGGIDGSVAEFVSAAIEPTATAWATVSDDTESVPTPLPHGELPTPVAAVLCALDAAAHAWDIAIGTGQPSPLTEELAGHLLTAARGSIEPLRDYGVFAAVVAGVPASDTPVADELLTYLGRDPRA</sequence>
<dbReference type="EMBL" id="WRPP01000007">
    <property type="protein sequence ID" value="MVU81828.1"/>
    <property type="molecule type" value="Genomic_DNA"/>
</dbReference>
<gene>
    <name evidence="2" type="ORF">GPX89_31900</name>
</gene>
<evidence type="ECO:0000313" key="3">
    <source>
        <dbReference type="Proteomes" id="UP000466794"/>
    </source>
</evidence>
<protein>
    <submittedName>
        <fullName evidence="2">TIGR03086 family protein</fullName>
    </submittedName>
</protein>
<dbReference type="GO" id="GO:0046872">
    <property type="term" value="F:metal ion binding"/>
    <property type="evidence" value="ECO:0007669"/>
    <property type="project" value="InterPro"/>
</dbReference>
<name>A0A7K1V6U2_9NOCA</name>
<dbReference type="NCBIfam" id="TIGR03086">
    <property type="entry name" value="TIGR03086 family metal-binding protein"/>
    <property type="match status" value="1"/>
</dbReference>
<dbReference type="InterPro" id="IPR017520">
    <property type="entry name" value="CHP03086"/>
</dbReference>
<dbReference type="NCBIfam" id="TIGR03083">
    <property type="entry name" value="maleylpyruvate isomerase family mycothiol-dependent enzyme"/>
    <property type="match status" value="1"/>
</dbReference>
<proteinExistence type="predicted"/>
<dbReference type="AlphaFoldDB" id="A0A7K1V6U2"/>
<evidence type="ECO:0000313" key="2">
    <source>
        <dbReference type="EMBL" id="MVU81828.1"/>
    </source>
</evidence>